<proteinExistence type="predicted"/>
<dbReference type="Proteomes" id="UP000799118">
    <property type="component" value="Unassembled WGS sequence"/>
</dbReference>
<feature type="domain" description="Alpha/beta hydrolase fold-3" evidence="4">
    <location>
        <begin position="45"/>
        <end position="150"/>
    </location>
</feature>
<gene>
    <name evidence="5" type="ORF">BT96DRAFT_1016037</name>
</gene>
<dbReference type="PANTHER" id="PTHR48081">
    <property type="entry name" value="AB HYDROLASE SUPERFAMILY PROTEIN C4A8.06C"/>
    <property type="match status" value="1"/>
</dbReference>
<reference evidence="5" key="1">
    <citation type="journal article" date="2019" name="Environ. Microbiol.">
        <title>Fungal ecological strategies reflected in gene transcription - a case study of two litter decomposers.</title>
        <authorList>
            <person name="Barbi F."/>
            <person name="Kohler A."/>
            <person name="Barry K."/>
            <person name="Baskaran P."/>
            <person name="Daum C."/>
            <person name="Fauchery L."/>
            <person name="Ihrmark K."/>
            <person name="Kuo A."/>
            <person name="LaButti K."/>
            <person name="Lipzen A."/>
            <person name="Morin E."/>
            <person name="Grigoriev I.V."/>
            <person name="Henrissat B."/>
            <person name="Lindahl B."/>
            <person name="Martin F."/>
        </authorList>
    </citation>
    <scope>NUCLEOTIDE SEQUENCE</scope>
    <source>
        <strain evidence="5">JB14</strain>
    </source>
</reference>
<feature type="region of interest" description="Disordered" evidence="2">
    <location>
        <begin position="713"/>
        <end position="738"/>
    </location>
</feature>
<name>A0A6A4I2Z1_9AGAR</name>
<feature type="domain" description="Peptidase S9 prolyl oligopeptidase catalytic" evidence="3">
    <location>
        <begin position="618"/>
        <end position="677"/>
    </location>
</feature>
<dbReference type="InterPro" id="IPR013094">
    <property type="entry name" value="AB_hydrolase_3"/>
</dbReference>
<keyword evidence="6" id="KW-1185">Reference proteome</keyword>
<feature type="compositionally biased region" description="Polar residues" evidence="2">
    <location>
        <begin position="729"/>
        <end position="738"/>
    </location>
</feature>
<dbReference type="InterPro" id="IPR001375">
    <property type="entry name" value="Peptidase_S9_cat"/>
</dbReference>
<dbReference type="Pfam" id="PF07859">
    <property type="entry name" value="Abhydrolase_3"/>
    <property type="match status" value="2"/>
</dbReference>
<dbReference type="GO" id="GO:0008236">
    <property type="term" value="F:serine-type peptidase activity"/>
    <property type="evidence" value="ECO:0007669"/>
    <property type="project" value="InterPro"/>
</dbReference>
<dbReference type="InterPro" id="IPR029058">
    <property type="entry name" value="AB_hydrolase_fold"/>
</dbReference>
<dbReference type="SUPFAM" id="SSF53474">
    <property type="entry name" value="alpha/beta-Hydrolases"/>
    <property type="match status" value="2"/>
</dbReference>
<keyword evidence="1" id="KW-0378">Hydrolase</keyword>
<organism evidence="5 6">
    <name type="scientific">Gymnopus androsaceus JB14</name>
    <dbReference type="NCBI Taxonomy" id="1447944"/>
    <lineage>
        <taxon>Eukaryota</taxon>
        <taxon>Fungi</taxon>
        <taxon>Dikarya</taxon>
        <taxon>Basidiomycota</taxon>
        <taxon>Agaricomycotina</taxon>
        <taxon>Agaricomycetes</taxon>
        <taxon>Agaricomycetidae</taxon>
        <taxon>Agaricales</taxon>
        <taxon>Marasmiineae</taxon>
        <taxon>Omphalotaceae</taxon>
        <taxon>Gymnopus</taxon>
    </lineage>
</organism>
<feature type="domain" description="Alpha/beta hydrolase fold-3" evidence="4">
    <location>
        <begin position="395"/>
        <end position="493"/>
    </location>
</feature>
<feature type="domain" description="Peptidase S9 prolyl oligopeptidase catalytic" evidence="3">
    <location>
        <begin position="288"/>
        <end position="363"/>
    </location>
</feature>
<dbReference type="GO" id="GO:0006508">
    <property type="term" value="P:proteolysis"/>
    <property type="evidence" value="ECO:0007669"/>
    <property type="project" value="InterPro"/>
</dbReference>
<dbReference type="OrthoDB" id="19653at2759"/>
<dbReference type="Pfam" id="PF00326">
    <property type="entry name" value="Peptidase_S9"/>
    <property type="match status" value="2"/>
</dbReference>
<sequence>MSSTNSPLTLTYKTVKNVPIQLDVYPPTQAGDSTSVNGAGEIAAVLWFHGGGLTFGNRTNFFPKWLQTRVNDAGIAFISADYRLIPTGSITAHDVVDDVKDAFVFLRDALAAEGKLPFAKFRIDPKSIAVAGSSAGGTCAYFAAMHVEPKPACVLSVFATGGDLLISHYFDPKTEPFFRGRPLLDPSQSQDYLYPLSPSVASDIVADSPLAFNPPAGPGLPPIPANPRMPLALLYLQLGTYLDYYTGEHEPSLSKALRAASAEAGSDPEAKRRKMRSLIPAKHSAIFPQFGVDSSWPATLLIHGSDDTAVPVTESQNIYEALQRAGVPSCIKIVQGEDHFFEQTPDAEDIHGKLFDDAASFLKRRLTIALASPAIAKEMDVYPPTRITNPPSDVGAWLQRRVNDLGIAFISADYRLMPTGSITAHDIIEDVKDAFAFLRTQFNSTLEVMDTQGLLPFEKFRLDPRGIAVAGSSAGGTAAYFAAMHVSPKPAACLSIFATGGDCLIPHYFTPKTEPFIRGRPLFDPSRSKDYLYPIASSVASEVISDSPLAFNPPAGPGLPPLPTNPRMPLALLYLQLGTYLDYYTGEHGLSEALRATKEGSDSTNPLRSLIPAKHLPLFPQFNVDASWPPVLLIHGSEDTAVPVSESKRMYELLQEAGVLSRLTIVEGEDHFFDQAVVNPSEEDYKERERKFGKVFDDAAGFLNRRIDAARSGQVERQVPEPECRPTKMRSSYSPHRQMPQRSLQFTYLPFCE</sequence>
<evidence type="ECO:0000313" key="5">
    <source>
        <dbReference type="EMBL" id="KAE9404896.1"/>
    </source>
</evidence>
<evidence type="ECO:0000256" key="2">
    <source>
        <dbReference type="SAM" id="MobiDB-lite"/>
    </source>
</evidence>
<dbReference type="PANTHER" id="PTHR48081:SF3">
    <property type="entry name" value="ALPHA_BETA HYDROLASE FOLD-3 DOMAIN-CONTAINING PROTEIN"/>
    <property type="match status" value="1"/>
</dbReference>
<evidence type="ECO:0000259" key="4">
    <source>
        <dbReference type="Pfam" id="PF07859"/>
    </source>
</evidence>
<dbReference type="EMBL" id="ML769413">
    <property type="protein sequence ID" value="KAE9404896.1"/>
    <property type="molecule type" value="Genomic_DNA"/>
</dbReference>
<evidence type="ECO:0000313" key="6">
    <source>
        <dbReference type="Proteomes" id="UP000799118"/>
    </source>
</evidence>
<evidence type="ECO:0000256" key="1">
    <source>
        <dbReference type="ARBA" id="ARBA00022801"/>
    </source>
</evidence>
<evidence type="ECO:0000259" key="3">
    <source>
        <dbReference type="Pfam" id="PF00326"/>
    </source>
</evidence>
<dbReference type="AlphaFoldDB" id="A0A6A4I2Z1"/>
<protein>
    <submittedName>
        <fullName evidence="5">Alpha/beta-hydrolase</fullName>
    </submittedName>
</protein>
<dbReference type="Gene3D" id="3.40.50.1820">
    <property type="entry name" value="alpha/beta hydrolase"/>
    <property type="match status" value="2"/>
</dbReference>
<dbReference type="InterPro" id="IPR050300">
    <property type="entry name" value="GDXG_lipolytic_enzyme"/>
</dbReference>
<accession>A0A6A4I2Z1</accession>